<evidence type="ECO:0000256" key="1">
    <source>
        <dbReference type="ARBA" id="ARBA00022741"/>
    </source>
</evidence>
<keyword evidence="5" id="KW-1185">Reference proteome</keyword>
<evidence type="ECO:0000256" key="2">
    <source>
        <dbReference type="ARBA" id="ARBA00022840"/>
    </source>
</evidence>
<dbReference type="SUPFAM" id="SSF56801">
    <property type="entry name" value="Acetyl-CoA synthetase-like"/>
    <property type="match status" value="1"/>
</dbReference>
<dbReference type="GO" id="GO:0005783">
    <property type="term" value="C:endoplasmic reticulum"/>
    <property type="evidence" value="ECO:0007669"/>
    <property type="project" value="TreeGrafter"/>
</dbReference>
<dbReference type="GO" id="GO:0005524">
    <property type="term" value="F:ATP binding"/>
    <property type="evidence" value="ECO:0007669"/>
    <property type="project" value="UniProtKB-KW"/>
</dbReference>
<reference evidence="4" key="1">
    <citation type="submission" date="2022-07" db="EMBL/GenBank/DDBJ databases">
        <title>Genome analysis of Parmales, a sister group of diatoms, reveals the evolutionary specialization of diatoms from phago-mixotrophs to photoautotrophs.</title>
        <authorList>
            <person name="Ban H."/>
            <person name="Sato S."/>
            <person name="Yoshikawa S."/>
            <person name="Kazumasa Y."/>
            <person name="Nakamura Y."/>
            <person name="Ichinomiya M."/>
            <person name="Saitoh K."/>
            <person name="Sato N."/>
            <person name="Blanc-Mathieu R."/>
            <person name="Endo H."/>
            <person name="Kuwata A."/>
            <person name="Ogata H."/>
        </authorList>
    </citation>
    <scope>NUCLEOTIDE SEQUENCE</scope>
</reference>
<dbReference type="EMBL" id="BRXZ01001493">
    <property type="protein sequence ID" value="GMH72539.1"/>
    <property type="molecule type" value="Genomic_DNA"/>
</dbReference>
<protein>
    <recommendedName>
        <fullName evidence="3">AMP-dependent synthetase/ligase domain-containing protein</fullName>
    </recommendedName>
</protein>
<keyword evidence="1" id="KW-0547">Nucleotide-binding</keyword>
<name>A0A9W7AIR9_9STRA</name>
<keyword evidence="2" id="KW-0067">ATP-binding</keyword>
<dbReference type="PANTHER" id="PTHR43272:SF33">
    <property type="entry name" value="AMP-BINDING DOMAIN-CONTAINING PROTEIN-RELATED"/>
    <property type="match status" value="1"/>
</dbReference>
<feature type="domain" description="AMP-dependent synthetase/ligase" evidence="3">
    <location>
        <begin position="52"/>
        <end position="152"/>
    </location>
</feature>
<dbReference type="Pfam" id="PF00501">
    <property type="entry name" value="AMP-binding"/>
    <property type="match status" value="1"/>
</dbReference>
<dbReference type="Gene3D" id="3.40.50.12780">
    <property type="entry name" value="N-terminal domain of ligase-like"/>
    <property type="match status" value="1"/>
</dbReference>
<dbReference type="GO" id="GO:0016020">
    <property type="term" value="C:membrane"/>
    <property type="evidence" value="ECO:0007669"/>
    <property type="project" value="TreeGrafter"/>
</dbReference>
<dbReference type="InterPro" id="IPR000873">
    <property type="entry name" value="AMP-dep_synth/lig_dom"/>
</dbReference>
<evidence type="ECO:0000259" key="3">
    <source>
        <dbReference type="Pfam" id="PF00501"/>
    </source>
</evidence>
<gene>
    <name evidence="4" type="ORF">TrRE_jg2028</name>
</gene>
<dbReference type="InterPro" id="IPR042099">
    <property type="entry name" value="ANL_N_sf"/>
</dbReference>
<dbReference type="AlphaFoldDB" id="A0A9W7AIR9"/>
<evidence type="ECO:0000313" key="4">
    <source>
        <dbReference type="EMBL" id="GMH72539.1"/>
    </source>
</evidence>
<comment type="caution">
    <text evidence="4">The sequence shown here is derived from an EMBL/GenBank/DDBJ whole genome shotgun (WGS) entry which is preliminary data.</text>
</comment>
<evidence type="ECO:0000313" key="5">
    <source>
        <dbReference type="Proteomes" id="UP001165082"/>
    </source>
</evidence>
<accession>A0A9W7AIR9</accession>
<dbReference type="GO" id="GO:0004467">
    <property type="term" value="F:long-chain fatty acid-CoA ligase activity"/>
    <property type="evidence" value="ECO:0007669"/>
    <property type="project" value="TreeGrafter"/>
</dbReference>
<proteinExistence type="predicted"/>
<sequence length="167" mass="18440">MLRLSSTIRSRVSSGLRYRSSFGGAAGIQAEEGEHMIDGLLQFDTLHEVQKRAAGQWPDKPLFGTYNGGRFDWMTYSEFDEKVEQSRALLADLGVKRGDTVGVISNNRWEWSAVASACHSLSAVVVPMYEAQLPKDWSYILNDAGCKALFVANDDIFGRAGEEVKAS</sequence>
<feature type="non-terminal residue" evidence="4">
    <location>
        <position position="167"/>
    </location>
</feature>
<organism evidence="4 5">
    <name type="scientific">Triparma retinervis</name>
    <dbReference type="NCBI Taxonomy" id="2557542"/>
    <lineage>
        <taxon>Eukaryota</taxon>
        <taxon>Sar</taxon>
        <taxon>Stramenopiles</taxon>
        <taxon>Ochrophyta</taxon>
        <taxon>Bolidophyceae</taxon>
        <taxon>Parmales</taxon>
        <taxon>Triparmaceae</taxon>
        <taxon>Triparma</taxon>
    </lineage>
</organism>
<dbReference type="Proteomes" id="UP001165082">
    <property type="component" value="Unassembled WGS sequence"/>
</dbReference>
<dbReference type="PANTHER" id="PTHR43272">
    <property type="entry name" value="LONG-CHAIN-FATTY-ACID--COA LIGASE"/>
    <property type="match status" value="1"/>
</dbReference>
<dbReference type="OrthoDB" id="1700726at2759"/>